<accession>A0ABR7MUD6</accession>
<dbReference type="Proteomes" id="UP000637513">
    <property type="component" value="Unassembled WGS sequence"/>
</dbReference>
<gene>
    <name evidence="1" type="ORF">H8700_03995</name>
</gene>
<keyword evidence="2" id="KW-1185">Reference proteome</keyword>
<dbReference type="InterPro" id="IPR025324">
    <property type="entry name" value="DUF4230"/>
</dbReference>
<evidence type="ECO:0000313" key="2">
    <source>
        <dbReference type="Proteomes" id="UP000637513"/>
    </source>
</evidence>
<protein>
    <submittedName>
        <fullName evidence="1">DUF4230 domain-containing protein</fullName>
    </submittedName>
</protein>
<dbReference type="Pfam" id="PF14014">
    <property type="entry name" value="DUF4230"/>
    <property type="match status" value="1"/>
</dbReference>
<dbReference type="EMBL" id="JACRSW010000014">
    <property type="protein sequence ID" value="MBC8556867.1"/>
    <property type="molecule type" value="Genomic_DNA"/>
</dbReference>
<name>A0ABR7MUD6_9FIRM</name>
<evidence type="ECO:0000313" key="1">
    <source>
        <dbReference type="EMBL" id="MBC8556867.1"/>
    </source>
</evidence>
<organism evidence="1 2">
    <name type="scientific">Jutongia hominis</name>
    <dbReference type="NCBI Taxonomy" id="2763664"/>
    <lineage>
        <taxon>Bacteria</taxon>
        <taxon>Bacillati</taxon>
        <taxon>Bacillota</taxon>
        <taxon>Clostridia</taxon>
        <taxon>Lachnospirales</taxon>
        <taxon>Lachnospiraceae</taxon>
        <taxon>Jutongia</taxon>
    </lineage>
</organism>
<dbReference type="RefSeq" id="WP_249303306.1">
    <property type="nucleotide sequence ID" value="NZ_JACRSW010000014.1"/>
</dbReference>
<proteinExistence type="predicted"/>
<sequence length="215" mass="24327">MNEKKEQTNHIRKKAIKVIKKLMKPKVLIAIAICIGIASISWGVKEEFFKTGQTAKLGFEDIGELATQSATCTSVRVEGKDKKLFGMTIPFTQTKYIYTYNSVVKAGIDFSKVKVTDRSGTSKKIYVEIPKVKVLSTTIDYDSFKVYHEEESIFSPISLEEHNASIKELEKTARKDAIANGLLDNAYDNAKKMLQAFLEQSYDSKRYTIVFSKKK</sequence>
<comment type="caution">
    <text evidence="1">The sequence shown here is derived from an EMBL/GenBank/DDBJ whole genome shotgun (WGS) entry which is preliminary data.</text>
</comment>
<reference evidence="1 2" key="1">
    <citation type="submission" date="2020-08" db="EMBL/GenBank/DDBJ databases">
        <title>Genome public.</title>
        <authorList>
            <person name="Liu C."/>
            <person name="Sun Q."/>
        </authorList>
    </citation>
    <scope>NUCLEOTIDE SEQUENCE [LARGE SCALE GENOMIC DNA]</scope>
    <source>
        <strain evidence="1 2">BX3</strain>
    </source>
</reference>